<dbReference type="Pfam" id="PF01729">
    <property type="entry name" value="QRPTase_C"/>
    <property type="match status" value="1"/>
</dbReference>
<keyword evidence="3 5" id="KW-0328">Glycosyltransferase</keyword>
<dbReference type="InterPro" id="IPR002638">
    <property type="entry name" value="Quinolinate_PRibosylTrfase_C"/>
</dbReference>
<dbReference type="InterPro" id="IPR022412">
    <property type="entry name" value="Quinolinate_PRibosylTrfase_N"/>
</dbReference>
<dbReference type="GO" id="GO:0004514">
    <property type="term" value="F:nicotinate-nucleotide diphosphorylase (carboxylating) activity"/>
    <property type="evidence" value="ECO:0007669"/>
    <property type="project" value="InterPro"/>
</dbReference>
<evidence type="ECO:0000256" key="1">
    <source>
        <dbReference type="ARBA" id="ARBA00009400"/>
    </source>
</evidence>
<evidence type="ECO:0000256" key="5">
    <source>
        <dbReference type="PIRNR" id="PIRNR006250"/>
    </source>
</evidence>
<dbReference type="InterPro" id="IPR006242">
    <property type="entry name" value="ModD"/>
</dbReference>
<evidence type="ECO:0000313" key="8">
    <source>
        <dbReference type="EMBL" id="PZA15538.1"/>
    </source>
</evidence>
<dbReference type="Gene3D" id="3.90.1170.20">
    <property type="entry name" value="Quinolinate phosphoribosyl transferase, N-terminal domain"/>
    <property type="match status" value="1"/>
</dbReference>
<dbReference type="GO" id="GO:0009435">
    <property type="term" value="P:NAD+ biosynthetic process"/>
    <property type="evidence" value="ECO:0007669"/>
    <property type="project" value="InterPro"/>
</dbReference>
<dbReference type="NCBIfam" id="TIGR01334">
    <property type="entry name" value="modD"/>
    <property type="match status" value="1"/>
</dbReference>
<feature type="domain" description="Quinolinate phosphoribosyl transferase N-terminal" evidence="7">
    <location>
        <begin position="24"/>
        <end position="107"/>
    </location>
</feature>
<evidence type="ECO:0000256" key="2">
    <source>
        <dbReference type="ARBA" id="ARBA00019205"/>
    </source>
</evidence>
<sequence>MVMYCCLSESELASLLRDDVPAGDLTTESLSIGAAEGTMRFHARMPMMVCGTEEAVALLCLAGADAVVVTPSGVAVEPGVQLLEASGPADALLRGWKVAQTLMEWASGIASSAAAIVAAAAPVAVACTRKNVPGTKAMSVKAVKAGGAIMHRLGLSETLLLFAEHRLFVDEAPAQVVARLHRVQPERKLTVEVATVEEALVWARAGADVLQLEKFTPEQVAACRAGVGAERLSPVLVAAGGIRADNAAAYVVAGADLLATSAPYAAPPRDVQVRFKRN</sequence>
<dbReference type="InterPro" id="IPR036068">
    <property type="entry name" value="Nicotinate_pribotase-like_C"/>
</dbReference>
<evidence type="ECO:0000256" key="4">
    <source>
        <dbReference type="ARBA" id="ARBA00022679"/>
    </source>
</evidence>
<dbReference type="Gene3D" id="3.20.20.70">
    <property type="entry name" value="Aldolase class I"/>
    <property type="match status" value="1"/>
</dbReference>
<dbReference type="PANTHER" id="PTHR32179:SF4">
    <property type="entry name" value="PYROPHOSPHORYLASE MODD-RELATED"/>
    <property type="match status" value="1"/>
</dbReference>
<dbReference type="GO" id="GO:0005737">
    <property type="term" value="C:cytoplasm"/>
    <property type="evidence" value="ECO:0007669"/>
    <property type="project" value="TreeGrafter"/>
</dbReference>
<proteinExistence type="inferred from homology"/>
<keyword evidence="9" id="KW-1185">Reference proteome</keyword>
<keyword evidence="4 5" id="KW-0808">Transferase</keyword>
<dbReference type="PIRSF" id="PIRSF006250">
    <property type="entry name" value="NadC_ModD"/>
    <property type="match status" value="1"/>
</dbReference>
<reference evidence="8 9" key="1">
    <citation type="submission" date="2018-06" db="EMBL/GenBank/DDBJ databases">
        <title>Azoarcus communis strain SWub3 genome.</title>
        <authorList>
            <person name="Zorraquino Salvo V."/>
            <person name="Toubiana D."/>
            <person name="Blumwald E."/>
        </authorList>
    </citation>
    <scope>NUCLEOTIDE SEQUENCE [LARGE SCALE GENOMIC DNA]</scope>
    <source>
        <strain evidence="8 9">SWub3</strain>
    </source>
</reference>
<dbReference type="PANTHER" id="PTHR32179">
    <property type="entry name" value="NICOTINATE-NUCLEOTIDE PYROPHOSPHORYLASE [CARBOXYLATING]"/>
    <property type="match status" value="1"/>
</dbReference>
<evidence type="ECO:0000259" key="6">
    <source>
        <dbReference type="Pfam" id="PF01729"/>
    </source>
</evidence>
<feature type="domain" description="Quinolinate phosphoribosyl transferase C-terminal" evidence="6">
    <location>
        <begin position="109"/>
        <end position="272"/>
    </location>
</feature>
<dbReference type="InterPro" id="IPR013785">
    <property type="entry name" value="Aldolase_TIM"/>
</dbReference>
<organism evidence="8 9">
    <name type="scientific">Parazoarcus communis SWub3 = DSM 12120</name>
    <dbReference type="NCBI Taxonomy" id="1121029"/>
    <lineage>
        <taxon>Bacteria</taxon>
        <taxon>Pseudomonadati</taxon>
        <taxon>Pseudomonadota</taxon>
        <taxon>Betaproteobacteria</taxon>
        <taxon>Rhodocyclales</taxon>
        <taxon>Zoogloeaceae</taxon>
        <taxon>Parazoarcus</taxon>
    </lineage>
</organism>
<gene>
    <name evidence="8" type="primary">modD</name>
    <name evidence="8" type="ORF">DNK49_16385</name>
</gene>
<dbReference type="GO" id="GO:0034213">
    <property type="term" value="P:quinolinate catabolic process"/>
    <property type="evidence" value="ECO:0007669"/>
    <property type="project" value="TreeGrafter"/>
</dbReference>
<dbReference type="InterPro" id="IPR037128">
    <property type="entry name" value="Quinolinate_PRibosylTase_N_sf"/>
</dbReference>
<dbReference type="Pfam" id="PF02749">
    <property type="entry name" value="QRPTase_N"/>
    <property type="match status" value="1"/>
</dbReference>
<dbReference type="AlphaFoldDB" id="A0A323V5V6"/>
<name>A0A323V5V6_9RHOO</name>
<comment type="caution">
    <text evidence="8">The sequence shown here is derived from an EMBL/GenBank/DDBJ whole genome shotgun (WGS) entry which is preliminary data.</text>
</comment>
<evidence type="ECO:0000313" key="9">
    <source>
        <dbReference type="Proteomes" id="UP000248259"/>
    </source>
</evidence>
<protein>
    <recommendedName>
        <fullName evidence="2">Putative pyrophosphorylase ModD</fullName>
    </recommendedName>
</protein>
<dbReference type="SUPFAM" id="SSF51690">
    <property type="entry name" value="Nicotinate/Quinolinate PRTase C-terminal domain-like"/>
    <property type="match status" value="1"/>
</dbReference>
<dbReference type="OrthoDB" id="8216773at2"/>
<dbReference type="InterPro" id="IPR027277">
    <property type="entry name" value="NadC/ModD"/>
</dbReference>
<evidence type="ECO:0000256" key="3">
    <source>
        <dbReference type="ARBA" id="ARBA00022676"/>
    </source>
</evidence>
<dbReference type="EMBL" id="QKOE01000013">
    <property type="protein sequence ID" value="PZA15538.1"/>
    <property type="molecule type" value="Genomic_DNA"/>
</dbReference>
<dbReference type="Proteomes" id="UP000248259">
    <property type="component" value="Unassembled WGS sequence"/>
</dbReference>
<dbReference type="SUPFAM" id="SSF54675">
    <property type="entry name" value="Nicotinate/Quinolinate PRTase N-terminal domain-like"/>
    <property type="match status" value="1"/>
</dbReference>
<evidence type="ECO:0000259" key="7">
    <source>
        <dbReference type="Pfam" id="PF02749"/>
    </source>
</evidence>
<dbReference type="FunFam" id="3.20.20.70:FF:000030">
    <property type="entry name" value="Nicotinate-nucleotide pyrophosphorylase, carboxylating"/>
    <property type="match status" value="1"/>
</dbReference>
<comment type="similarity">
    <text evidence="1 5">Belongs to the NadC/ModD family.</text>
</comment>
<accession>A0A323V5V6</accession>